<sequence length="520" mass="55360">MSDVKITAPVGLSPRESDGKPVKNKPADVLVIRQMLEANKIGPLGTSPKVDTGLLKAIEKYQKKIGIKKPDQVIDPGQRTFLALKPKYVKALKDAAKEPRVQVTFRGKQIECTQKEFEAVKKDVINNLTPYMKSLISCHKNAMSTYEDYLDTAMLKDGLLKAVAQVIIIEGGGVTMPKNKLALKSISASGKLERAISSKDLALIDTALPEAEKAINAFQADLLRFLREFTGSAQTTVVVLGVSSAVCFAVVGALATPVLIAGGMSAGGAAVTSGAGVGILQSASQELGKHANGNKVTAWDSIQAVVIDGTIGGLTGGIGSKIPLGWCDDAAKAVAPRLASKVPFMATKQLEKFISNYLAGSGQEVIKSAINETVKMLGESVKKGKAPTQKDFDKAVQNILYSALLGGLVKNLGSFQKKWAYKNKDILQGKILPARWDKATKGMEIPNTLKAKMWADVMNKVSDKSLQAGFDAVIAKSSGSENEAKLGKIAEEALKKDKAIQKLVDAEIEKALKKYKVPAG</sequence>
<dbReference type="AlphaFoldDB" id="A0AAE2W1S1"/>
<evidence type="ECO:0008006" key="4">
    <source>
        <dbReference type="Google" id="ProtNLM"/>
    </source>
</evidence>
<comment type="caution">
    <text evidence="2">The sequence shown here is derived from an EMBL/GenBank/DDBJ whole genome shotgun (WGS) entry which is preliminary data.</text>
</comment>
<gene>
    <name evidence="2" type="ORF">JQV55_20010</name>
</gene>
<protein>
    <recommendedName>
        <fullName evidence="4">Peptidoglycan binding-like domain-containing protein</fullName>
    </recommendedName>
</protein>
<dbReference type="EMBL" id="JAFBRM010000010">
    <property type="protein sequence ID" value="MBM1715866.1"/>
    <property type="molecule type" value="Genomic_DNA"/>
</dbReference>
<feature type="region of interest" description="Disordered" evidence="1">
    <location>
        <begin position="1"/>
        <end position="23"/>
    </location>
</feature>
<evidence type="ECO:0000313" key="2">
    <source>
        <dbReference type="EMBL" id="MBM1715866.1"/>
    </source>
</evidence>
<name>A0AAE2W1S1_9RHOB</name>
<evidence type="ECO:0000313" key="3">
    <source>
        <dbReference type="Proteomes" id="UP000732193"/>
    </source>
</evidence>
<dbReference type="RefSeq" id="WP_203243581.1">
    <property type="nucleotide sequence ID" value="NZ_JAFBRH010000009.1"/>
</dbReference>
<dbReference type="Proteomes" id="UP000732193">
    <property type="component" value="Unassembled WGS sequence"/>
</dbReference>
<evidence type="ECO:0000256" key="1">
    <source>
        <dbReference type="SAM" id="MobiDB-lite"/>
    </source>
</evidence>
<accession>A0AAE2W1S1</accession>
<organism evidence="2 3">
    <name type="scientific">Sulfitobacter geojensis</name>
    <dbReference type="NCBI Taxonomy" id="1342299"/>
    <lineage>
        <taxon>Bacteria</taxon>
        <taxon>Pseudomonadati</taxon>
        <taxon>Pseudomonadota</taxon>
        <taxon>Alphaproteobacteria</taxon>
        <taxon>Rhodobacterales</taxon>
        <taxon>Roseobacteraceae</taxon>
        <taxon>Sulfitobacter</taxon>
    </lineage>
</organism>
<reference evidence="2 3" key="1">
    <citation type="submission" date="2021-01" db="EMBL/GenBank/DDBJ databases">
        <title>Diatom-associated Roseobacters Show Island Model of Population Structure.</title>
        <authorList>
            <person name="Qu L."/>
            <person name="Feng X."/>
            <person name="Chen Y."/>
            <person name="Li L."/>
            <person name="Wang X."/>
            <person name="Hu Z."/>
            <person name="Wang H."/>
            <person name="Luo H."/>
        </authorList>
    </citation>
    <scope>NUCLEOTIDE SEQUENCE [LARGE SCALE GENOMIC DNA]</scope>
    <source>
        <strain evidence="2 3">TR60-84</strain>
    </source>
</reference>
<keyword evidence="3" id="KW-1185">Reference proteome</keyword>
<proteinExistence type="predicted"/>